<feature type="signal peptide" evidence="2">
    <location>
        <begin position="1"/>
        <end position="21"/>
    </location>
</feature>
<accession>A0A6A6PP75</accession>
<evidence type="ECO:0000256" key="1">
    <source>
        <dbReference type="SAM" id="MobiDB-lite"/>
    </source>
</evidence>
<evidence type="ECO:0000313" key="3">
    <source>
        <dbReference type="EMBL" id="KAF2481606.1"/>
    </source>
</evidence>
<reference evidence="3" key="1">
    <citation type="journal article" date="2020" name="Stud. Mycol.">
        <title>101 Dothideomycetes genomes: a test case for predicting lifestyles and emergence of pathogens.</title>
        <authorList>
            <person name="Haridas S."/>
            <person name="Albert R."/>
            <person name="Binder M."/>
            <person name="Bloem J."/>
            <person name="Labutti K."/>
            <person name="Salamov A."/>
            <person name="Andreopoulos B."/>
            <person name="Baker S."/>
            <person name="Barry K."/>
            <person name="Bills G."/>
            <person name="Bluhm B."/>
            <person name="Cannon C."/>
            <person name="Castanera R."/>
            <person name="Culley D."/>
            <person name="Daum C."/>
            <person name="Ezra D."/>
            <person name="Gonzalez J."/>
            <person name="Henrissat B."/>
            <person name="Kuo A."/>
            <person name="Liang C."/>
            <person name="Lipzen A."/>
            <person name="Lutzoni F."/>
            <person name="Magnuson J."/>
            <person name="Mondo S."/>
            <person name="Nolan M."/>
            <person name="Ohm R."/>
            <person name="Pangilinan J."/>
            <person name="Park H.-J."/>
            <person name="Ramirez L."/>
            <person name="Alfaro M."/>
            <person name="Sun H."/>
            <person name="Tritt A."/>
            <person name="Yoshinaga Y."/>
            <person name="Zwiers L.-H."/>
            <person name="Turgeon B."/>
            <person name="Goodwin S."/>
            <person name="Spatafora J."/>
            <person name="Crous P."/>
            <person name="Grigoriev I."/>
        </authorList>
    </citation>
    <scope>NUCLEOTIDE SEQUENCE</scope>
    <source>
        <strain evidence="3">CBS 113389</strain>
    </source>
</reference>
<dbReference type="EMBL" id="MU001637">
    <property type="protein sequence ID" value="KAF2481606.1"/>
    <property type="molecule type" value="Genomic_DNA"/>
</dbReference>
<evidence type="ECO:0000256" key="2">
    <source>
        <dbReference type="SAM" id="SignalP"/>
    </source>
</evidence>
<feature type="compositionally biased region" description="Basic residues" evidence="1">
    <location>
        <begin position="39"/>
        <end position="49"/>
    </location>
</feature>
<keyword evidence="4" id="KW-1185">Reference proteome</keyword>
<feature type="chain" id="PRO_5025549527" description="Secreted protein" evidence="2">
    <location>
        <begin position="22"/>
        <end position="83"/>
    </location>
</feature>
<evidence type="ECO:0000313" key="4">
    <source>
        <dbReference type="Proteomes" id="UP000799767"/>
    </source>
</evidence>
<dbReference type="Proteomes" id="UP000799767">
    <property type="component" value="Unassembled WGS sequence"/>
</dbReference>
<proteinExistence type="predicted"/>
<name>A0A6A6PP75_9PEZI</name>
<keyword evidence="2" id="KW-0732">Signal</keyword>
<dbReference type="GeneID" id="54474885"/>
<dbReference type="RefSeq" id="XP_033588176.1">
    <property type="nucleotide sequence ID" value="XM_033733883.1"/>
</dbReference>
<gene>
    <name evidence="3" type="ORF">BDY17DRAFT_299328</name>
</gene>
<sequence>MILRWPSLVLGLLDVMPTILALFLVDPPPAIRPSDSARRPRRRERRRINSSRNTAGSYLFHRSPLLREFSICELYPSYPLSPP</sequence>
<feature type="region of interest" description="Disordered" evidence="1">
    <location>
        <begin position="27"/>
        <end position="50"/>
    </location>
</feature>
<evidence type="ECO:0008006" key="5">
    <source>
        <dbReference type="Google" id="ProtNLM"/>
    </source>
</evidence>
<dbReference type="AlphaFoldDB" id="A0A6A6PP75"/>
<protein>
    <recommendedName>
        <fullName evidence="5">Secreted protein</fullName>
    </recommendedName>
</protein>
<organism evidence="3 4">
    <name type="scientific">Neohortaea acidophila</name>
    <dbReference type="NCBI Taxonomy" id="245834"/>
    <lineage>
        <taxon>Eukaryota</taxon>
        <taxon>Fungi</taxon>
        <taxon>Dikarya</taxon>
        <taxon>Ascomycota</taxon>
        <taxon>Pezizomycotina</taxon>
        <taxon>Dothideomycetes</taxon>
        <taxon>Dothideomycetidae</taxon>
        <taxon>Mycosphaerellales</taxon>
        <taxon>Teratosphaeriaceae</taxon>
        <taxon>Neohortaea</taxon>
    </lineage>
</organism>